<dbReference type="AlphaFoldDB" id="A0A183B5Y7"/>
<dbReference type="WBParaSite" id="ECPE_0001466201-mRNA-1">
    <property type="protein sequence ID" value="ECPE_0001466201-mRNA-1"/>
    <property type="gene ID" value="ECPE_0001466201"/>
</dbReference>
<feature type="region of interest" description="Disordered" evidence="1">
    <location>
        <begin position="118"/>
        <end position="137"/>
    </location>
</feature>
<reference evidence="4" key="1">
    <citation type="submission" date="2016-06" db="UniProtKB">
        <authorList>
            <consortium name="WormBaseParasite"/>
        </authorList>
    </citation>
    <scope>IDENTIFICATION</scope>
</reference>
<dbReference type="Proteomes" id="UP000272942">
    <property type="component" value="Unassembled WGS sequence"/>
</dbReference>
<gene>
    <name evidence="2" type="ORF">ECPE_LOCUS14624</name>
</gene>
<evidence type="ECO:0000256" key="1">
    <source>
        <dbReference type="SAM" id="MobiDB-lite"/>
    </source>
</evidence>
<evidence type="ECO:0000313" key="2">
    <source>
        <dbReference type="EMBL" id="VDP91896.1"/>
    </source>
</evidence>
<evidence type="ECO:0000313" key="3">
    <source>
        <dbReference type="Proteomes" id="UP000272942"/>
    </source>
</evidence>
<name>A0A183B5Y7_9TREM</name>
<sequence>MGAYELDSESREAHRLARKQKRAEKRAMKAAKREAKRLVKEEKRARREARRELKRLHRLKKQQQMTTSDFQVDEFSRDGIIIPSPSTMDWTLQAGIDSVAGGDLSPSLDACIEAELQQGNVTPLSDRPTSPLSELFS</sequence>
<dbReference type="OrthoDB" id="10606160at2759"/>
<dbReference type="EMBL" id="UZAN01058050">
    <property type="protein sequence ID" value="VDP91896.1"/>
    <property type="molecule type" value="Genomic_DNA"/>
</dbReference>
<reference evidence="2 3" key="2">
    <citation type="submission" date="2018-11" db="EMBL/GenBank/DDBJ databases">
        <authorList>
            <consortium name="Pathogen Informatics"/>
        </authorList>
    </citation>
    <scope>NUCLEOTIDE SEQUENCE [LARGE SCALE GENOMIC DNA]</scope>
    <source>
        <strain evidence="2 3">Egypt</strain>
    </source>
</reference>
<accession>A0A183B5Y7</accession>
<protein>
    <submittedName>
        <fullName evidence="4">BZIP domain-containing protein</fullName>
    </submittedName>
</protein>
<feature type="compositionally biased region" description="Basic residues" evidence="1">
    <location>
        <begin position="52"/>
        <end position="61"/>
    </location>
</feature>
<feature type="compositionally biased region" description="Basic and acidic residues" evidence="1">
    <location>
        <begin position="25"/>
        <end position="51"/>
    </location>
</feature>
<proteinExistence type="predicted"/>
<keyword evidence="3" id="KW-1185">Reference proteome</keyword>
<organism evidence="4">
    <name type="scientific">Echinostoma caproni</name>
    <dbReference type="NCBI Taxonomy" id="27848"/>
    <lineage>
        <taxon>Eukaryota</taxon>
        <taxon>Metazoa</taxon>
        <taxon>Spiralia</taxon>
        <taxon>Lophotrochozoa</taxon>
        <taxon>Platyhelminthes</taxon>
        <taxon>Trematoda</taxon>
        <taxon>Digenea</taxon>
        <taxon>Plagiorchiida</taxon>
        <taxon>Echinostomata</taxon>
        <taxon>Echinostomatoidea</taxon>
        <taxon>Echinostomatidae</taxon>
        <taxon>Echinostoma</taxon>
    </lineage>
</organism>
<evidence type="ECO:0000313" key="4">
    <source>
        <dbReference type="WBParaSite" id="ECPE_0001466201-mRNA-1"/>
    </source>
</evidence>
<feature type="region of interest" description="Disordered" evidence="1">
    <location>
        <begin position="1"/>
        <end position="70"/>
    </location>
</feature>